<evidence type="ECO:0000256" key="9">
    <source>
        <dbReference type="ARBA" id="ARBA00022490"/>
    </source>
</evidence>
<evidence type="ECO:0000256" key="6">
    <source>
        <dbReference type="ARBA" id="ARBA00008853"/>
    </source>
</evidence>
<dbReference type="InterPro" id="IPR013658">
    <property type="entry name" value="SGL"/>
</dbReference>
<comment type="cofactor">
    <cofactor evidence="3">
        <name>Mn(2+)</name>
        <dbReference type="ChEBI" id="CHEBI:29035"/>
    </cofactor>
</comment>
<keyword evidence="15" id="KW-0862">Zinc</keyword>
<evidence type="ECO:0000256" key="2">
    <source>
        <dbReference type="ARBA" id="ARBA00001913"/>
    </source>
</evidence>
<comment type="caution">
    <text evidence="17">The sequence shown here is derived from an EMBL/GenBank/DDBJ whole genome shotgun (WGS) entry which is preliminary data.</text>
</comment>
<feature type="domain" description="SMP-30/Gluconolactonase/LRE-like region" evidence="16">
    <location>
        <begin position="14"/>
        <end position="270"/>
    </location>
</feature>
<feature type="active site" description="Proton donor/acceptor" evidence="14">
    <location>
        <position position="211"/>
    </location>
</feature>
<evidence type="ECO:0000256" key="10">
    <source>
        <dbReference type="ARBA" id="ARBA00022723"/>
    </source>
</evidence>
<gene>
    <name evidence="17" type="primary">RGN</name>
    <name evidence="17" type="ORF">EVAR_81274_1</name>
</gene>
<evidence type="ECO:0000256" key="3">
    <source>
        <dbReference type="ARBA" id="ARBA00001936"/>
    </source>
</evidence>
<organism evidence="17 18">
    <name type="scientific">Eumeta variegata</name>
    <name type="common">Bagworm moth</name>
    <name type="synonym">Eumeta japonica</name>
    <dbReference type="NCBI Taxonomy" id="151549"/>
    <lineage>
        <taxon>Eukaryota</taxon>
        <taxon>Metazoa</taxon>
        <taxon>Ecdysozoa</taxon>
        <taxon>Arthropoda</taxon>
        <taxon>Hexapoda</taxon>
        <taxon>Insecta</taxon>
        <taxon>Pterygota</taxon>
        <taxon>Neoptera</taxon>
        <taxon>Endopterygota</taxon>
        <taxon>Lepidoptera</taxon>
        <taxon>Glossata</taxon>
        <taxon>Ditrysia</taxon>
        <taxon>Tineoidea</taxon>
        <taxon>Psychidae</taxon>
        <taxon>Oiketicinae</taxon>
        <taxon>Eumeta</taxon>
    </lineage>
</organism>
<comment type="cofactor">
    <cofactor evidence="4">
        <name>Mg(2+)</name>
        <dbReference type="ChEBI" id="CHEBI:18420"/>
    </cofactor>
</comment>
<comment type="cofactor">
    <cofactor evidence="15">
        <name>Zn(2+)</name>
        <dbReference type="ChEBI" id="CHEBI:29105"/>
    </cofactor>
    <text evidence="15">Binds 1 divalent metal cation per subunit.</text>
</comment>
<evidence type="ECO:0000313" key="17">
    <source>
        <dbReference type="EMBL" id="GBP54106.1"/>
    </source>
</evidence>
<comment type="catalytic activity">
    <reaction evidence="1">
        <text>D-glucono-1,5-lactone + H2O = D-gluconate + H(+)</text>
        <dbReference type="Rhea" id="RHEA:10440"/>
        <dbReference type="ChEBI" id="CHEBI:15377"/>
        <dbReference type="ChEBI" id="CHEBI:15378"/>
        <dbReference type="ChEBI" id="CHEBI:16217"/>
        <dbReference type="ChEBI" id="CHEBI:18391"/>
        <dbReference type="EC" id="3.1.1.17"/>
    </reaction>
</comment>
<dbReference type="Proteomes" id="UP000299102">
    <property type="component" value="Unassembled WGS sequence"/>
</dbReference>
<dbReference type="GO" id="GO:0005737">
    <property type="term" value="C:cytoplasm"/>
    <property type="evidence" value="ECO:0007669"/>
    <property type="project" value="UniProtKB-SubCell"/>
</dbReference>
<dbReference type="GO" id="GO:0004341">
    <property type="term" value="F:gluconolactonase activity"/>
    <property type="evidence" value="ECO:0007669"/>
    <property type="project" value="UniProtKB-EC"/>
</dbReference>
<dbReference type="OrthoDB" id="423498at2759"/>
<dbReference type="PRINTS" id="PR01790">
    <property type="entry name" value="SMP30FAMILY"/>
</dbReference>
<feature type="binding site" evidence="15">
    <location>
        <position position="211"/>
    </location>
    <ligand>
        <name>a divalent metal cation</name>
        <dbReference type="ChEBI" id="CHEBI:60240"/>
    </ligand>
</feature>
<dbReference type="InterPro" id="IPR008367">
    <property type="entry name" value="Regucalcin"/>
</dbReference>
<dbReference type="EC" id="3.1.1.17" evidence="7"/>
<dbReference type="AlphaFoldDB" id="A0A4C1WRI5"/>
<dbReference type="InterPro" id="IPR011042">
    <property type="entry name" value="6-blade_b-propeller_TolB-like"/>
</dbReference>
<evidence type="ECO:0000256" key="11">
    <source>
        <dbReference type="ARBA" id="ARBA00022801"/>
    </source>
</evidence>
<evidence type="ECO:0000256" key="15">
    <source>
        <dbReference type="PIRSR" id="PIRSR605511-2"/>
    </source>
</evidence>
<sequence length="304" mass="33134">MSVTVEQVTEPVLLGEGPHWDSNLNVLYFISLDQHIHKYDPATKLHTKAKLDSKVGFIVPVDGTSDEFVVGMERKFVIIQWDGTDGAPVRTVKVLGEVDHDVTGTNINDGKADPRGRLFAGTMSQVKPNLDLVKDDGSLYRITGSATPEKLCGKIKLSNGLAWDLAEKAFYYIDSLERAIRGYDYDVNTGNISNLRYVFDFKKNNMEGMPDGMTIDTDGNLWIAVFGGSSVIKVDPRTGALLQTVAIPVPQVTSTTFGGPNLDVLFVTTAKLDFNGPQEPPAGAVFKVTGLGVKGYPNVAFKLY</sequence>
<feature type="binding site" evidence="15">
    <location>
        <position position="159"/>
    </location>
    <ligand>
        <name>a divalent metal cation</name>
        <dbReference type="ChEBI" id="CHEBI:60240"/>
    </ligand>
</feature>
<keyword evidence="9" id="KW-0963">Cytoplasm</keyword>
<evidence type="ECO:0000313" key="18">
    <source>
        <dbReference type="Proteomes" id="UP000299102"/>
    </source>
</evidence>
<dbReference type="GO" id="GO:0030234">
    <property type="term" value="F:enzyme regulator activity"/>
    <property type="evidence" value="ECO:0007669"/>
    <property type="project" value="InterPro"/>
</dbReference>
<comment type="subcellular location">
    <subcellularLocation>
        <location evidence="5">Cytoplasm</location>
    </subcellularLocation>
</comment>
<evidence type="ECO:0000256" key="7">
    <source>
        <dbReference type="ARBA" id="ARBA00013227"/>
    </source>
</evidence>
<dbReference type="PANTHER" id="PTHR10907">
    <property type="entry name" value="REGUCALCIN"/>
    <property type="match status" value="1"/>
</dbReference>
<comment type="similarity">
    <text evidence="6">Belongs to the SMP-30/CGR1 family.</text>
</comment>
<name>A0A4C1WRI5_EUMVA</name>
<dbReference type="SUPFAM" id="SSF63829">
    <property type="entry name" value="Calcium-dependent phosphotriesterase"/>
    <property type="match status" value="1"/>
</dbReference>
<keyword evidence="18" id="KW-1185">Reference proteome</keyword>
<proteinExistence type="inferred from homology"/>
<evidence type="ECO:0000256" key="14">
    <source>
        <dbReference type="PIRSR" id="PIRSR605511-1"/>
    </source>
</evidence>
<feature type="binding site" evidence="15">
    <location>
        <position position="16"/>
    </location>
    <ligand>
        <name>a divalent metal cation</name>
        <dbReference type="ChEBI" id="CHEBI:60240"/>
    </ligand>
</feature>
<dbReference type="GO" id="GO:0019853">
    <property type="term" value="P:L-ascorbic acid biosynthetic process"/>
    <property type="evidence" value="ECO:0007669"/>
    <property type="project" value="TreeGrafter"/>
</dbReference>
<dbReference type="STRING" id="151549.A0A4C1WRI5"/>
<keyword evidence="12" id="KW-0106">Calcium</keyword>
<dbReference type="Pfam" id="PF08450">
    <property type="entry name" value="SGL"/>
    <property type="match status" value="1"/>
</dbReference>
<evidence type="ECO:0000256" key="1">
    <source>
        <dbReference type="ARBA" id="ARBA00001589"/>
    </source>
</evidence>
<evidence type="ECO:0000256" key="4">
    <source>
        <dbReference type="ARBA" id="ARBA00001946"/>
    </source>
</evidence>
<dbReference type="PRINTS" id="PR01791">
    <property type="entry name" value="REGUCALCIN"/>
</dbReference>
<keyword evidence="10 15" id="KW-0479">Metal-binding</keyword>
<evidence type="ECO:0000256" key="5">
    <source>
        <dbReference type="ARBA" id="ARBA00004496"/>
    </source>
</evidence>
<reference evidence="17 18" key="1">
    <citation type="journal article" date="2019" name="Commun. Biol.">
        <title>The bagworm genome reveals a unique fibroin gene that provides high tensile strength.</title>
        <authorList>
            <person name="Kono N."/>
            <person name="Nakamura H."/>
            <person name="Ohtoshi R."/>
            <person name="Tomita M."/>
            <person name="Numata K."/>
            <person name="Arakawa K."/>
        </authorList>
    </citation>
    <scope>NUCLEOTIDE SEQUENCE [LARGE SCALE GENOMIC DNA]</scope>
</reference>
<evidence type="ECO:0000256" key="8">
    <source>
        <dbReference type="ARBA" id="ARBA00016808"/>
    </source>
</evidence>
<evidence type="ECO:0000259" key="16">
    <source>
        <dbReference type="Pfam" id="PF08450"/>
    </source>
</evidence>
<evidence type="ECO:0000256" key="13">
    <source>
        <dbReference type="ARBA" id="ARBA00032464"/>
    </source>
</evidence>
<dbReference type="FunFam" id="2.120.10.30:FF:000027">
    <property type="entry name" value="Regucalcin homologue"/>
    <property type="match status" value="1"/>
</dbReference>
<evidence type="ECO:0000256" key="12">
    <source>
        <dbReference type="ARBA" id="ARBA00022837"/>
    </source>
</evidence>
<keyword evidence="11" id="KW-0378">Hydrolase</keyword>
<dbReference type="Gene3D" id="2.120.10.30">
    <property type="entry name" value="TolB, C-terminal domain"/>
    <property type="match status" value="1"/>
</dbReference>
<dbReference type="GO" id="GO:0005509">
    <property type="term" value="F:calcium ion binding"/>
    <property type="evidence" value="ECO:0007669"/>
    <property type="project" value="InterPro"/>
</dbReference>
<feature type="binding site" evidence="15">
    <location>
        <position position="108"/>
    </location>
    <ligand>
        <name>substrate</name>
    </ligand>
</feature>
<dbReference type="PANTHER" id="PTHR10907:SF66">
    <property type="entry name" value="MIP34848P1-RELATED"/>
    <property type="match status" value="1"/>
</dbReference>
<accession>A0A4C1WRI5</accession>
<dbReference type="EMBL" id="BGZK01000639">
    <property type="protein sequence ID" value="GBP54106.1"/>
    <property type="molecule type" value="Genomic_DNA"/>
</dbReference>
<protein>
    <recommendedName>
        <fullName evidence="8">Regucalcin</fullName>
        <ecNumber evidence="7">3.1.1.17</ecNumber>
    </recommendedName>
    <alternativeName>
        <fullName evidence="13">Gluconolactonase</fullName>
    </alternativeName>
</protein>
<comment type="cofactor">
    <cofactor evidence="2">
        <name>Ca(2+)</name>
        <dbReference type="ChEBI" id="CHEBI:29108"/>
    </cofactor>
</comment>
<dbReference type="InterPro" id="IPR005511">
    <property type="entry name" value="SMP-30"/>
</dbReference>